<dbReference type="AlphaFoldDB" id="A0AAD4GSZ8"/>
<keyword evidence="3" id="KW-1185">Reference proteome</keyword>
<organism evidence="2 3">
    <name type="scientific">Aspergillus nanangensis</name>
    <dbReference type="NCBI Taxonomy" id="2582783"/>
    <lineage>
        <taxon>Eukaryota</taxon>
        <taxon>Fungi</taxon>
        <taxon>Dikarya</taxon>
        <taxon>Ascomycota</taxon>
        <taxon>Pezizomycotina</taxon>
        <taxon>Eurotiomycetes</taxon>
        <taxon>Eurotiomycetidae</taxon>
        <taxon>Eurotiales</taxon>
        <taxon>Aspergillaceae</taxon>
        <taxon>Aspergillus</taxon>
        <taxon>Aspergillus subgen. Circumdati</taxon>
    </lineage>
</organism>
<dbReference type="GO" id="GO:0016491">
    <property type="term" value="F:oxidoreductase activity"/>
    <property type="evidence" value="ECO:0007669"/>
    <property type="project" value="UniProtKB-KW"/>
</dbReference>
<dbReference type="PANTHER" id="PTHR35870:SF1">
    <property type="entry name" value="PROTEIN, PUTATIVE (AFU_ORTHOLOGUE AFUA_5G03330)-RELATED"/>
    <property type="match status" value="1"/>
</dbReference>
<evidence type="ECO:0000313" key="3">
    <source>
        <dbReference type="Proteomes" id="UP001194746"/>
    </source>
</evidence>
<protein>
    <submittedName>
        <fullName evidence="2">Uncharacterized protein</fullName>
    </submittedName>
</protein>
<dbReference type="Proteomes" id="UP001194746">
    <property type="component" value="Unassembled WGS sequence"/>
</dbReference>
<reference evidence="2" key="2">
    <citation type="submission" date="2020-02" db="EMBL/GenBank/DDBJ databases">
        <authorList>
            <person name="Gilchrist C.L.M."/>
            <person name="Chooi Y.-H."/>
        </authorList>
    </citation>
    <scope>NUCLEOTIDE SEQUENCE</scope>
    <source>
        <strain evidence="2">MST-FP2251</strain>
    </source>
</reference>
<gene>
    <name evidence="2" type="ORF">FE257_007996</name>
</gene>
<comment type="caution">
    <text evidence="2">The sequence shown here is derived from an EMBL/GenBank/DDBJ whole genome shotgun (WGS) entry which is preliminary data.</text>
</comment>
<dbReference type="InterPro" id="IPR025337">
    <property type="entry name" value="Questin_oxidase-like"/>
</dbReference>
<dbReference type="EMBL" id="VCAU01000040">
    <property type="protein sequence ID" value="KAF9889019.1"/>
    <property type="molecule type" value="Genomic_DNA"/>
</dbReference>
<accession>A0AAD4GSZ8</accession>
<dbReference type="Pfam" id="PF14027">
    <property type="entry name" value="Questin_oxidase"/>
    <property type="match status" value="1"/>
</dbReference>
<sequence>MSASVISISPENVGTFAVSNILSSTIATVNQILQENHDRYHPFFNDKGFHNHITHYMLASLSLGATSPQISAAWTQEKAFQRPQPRLVEENVSKLADGEFFRSCLGNEDHYRDFLIFFQLEIKKKGYGEVLNEYVFSRTENAELTFTRLFASFLHPLIHLGYGIEFDQPAIVAEALAQTAVHHNEVGVVMLGSEAAAAAADQTDGPCRSMISLLNQVRDNDRVRHASCWGDGSWIDDMPLTAAPDELLKIAGQWHVDPSQLGEKTAEMINVNAFFCGVQD</sequence>
<dbReference type="PANTHER" id="PTHR35870">
    <property type="entry name" value="PROTEIN, PUTATIVE (AFU_ORTHOLOGUE AFUA_5G03330)-RELATED"/>
    <property type="match status" value="1"/>
</dbReference>
<evidence type="ECO:0000256" key="1">
    <source>
        <dbReference type="ARBA" id="ARBA00023002"/>
    </source>
</evidence>
<keyword evidence="1" id="KW-0560">Oxidoreductase</keyword>
<name>A0AAD4GSZ8_ASPNN</name>
<proteinExistence type="predicted"/>
<reference evidence="2" key="1">
    <citation type="journal article" date="2019" name="Beilstein J. Org. Chem.">
        <title>Nanangenines: drimane sesquiterpenoids as the dominant metabolite cohort of a novel Australian fungus, Aspergillus nanangensis.</title>
        <authorList>
            <person name="Lacey H.J."/>
            <person name="Gilchrist C.L.M."/>
            <person name="Crombie A."/>
            <person name="Kalaitzis J.A."/>
            <person name="Vuong D."/>
            <person name="Rutledge P.J."/>
            <person name="Turner P."/>
            <person name="Pitt J.I."/>
            <person name="Lacey E."/>
            <person name="Chooi Y.H."/>
            <person name="Piggott A.M."/>
        </authorList>
    </citation>
    <scope>NUCLEOTIDE SEQUENCE</scope>
    <source>
        <strain evidence="2">MST-FP2251</strain>
    </source>
</reference>
<evidence type="ECO:0000313" key="2">
    <source>
        <dbReference type="EMBL" id="KAF9889019.1"/>
    </source>
</evidence>